<feature type="binding site" evidence="6">
    <location>
        <begin position="38"/>
        <end position="43"/>
    </location>
    <ligand>
        <name>ATP</name>
        <dbReference type="ChEBI" id="CHEBI:30616"/>
    </ligand>
</feature>
<name>A0A8X8H2W3_9RHOB</name>
<dbReference type="EC" id="6.3.4.19" evidence="6"/>
<dbReference type="Proteomes" id="UP000484076">
    <property type="component" value="Unassembled WGS sequence"/>
</dbReference>
<dbReference type="GO" id="GO:0032267">
    <property type="term" value="F:tRNA(Ile)-lysidine synthase activity"/>
    <property type="evidence" value="ECO:0007669"/>
    <property type="project" value="UniProtKB-EC"/>
</dbReference>
<keyword evidence="6" id="KW-0963">Cytoplasm</keyword>
<dbReference type="AlphaFoldDB" id="A0A8X8H2W3"/>
<dbReference type="InterPro" id="IPR012795">
    <property type="entry name" value="tRNA_Ile_lys_synt_N"/>
</dbReference>
<keyword evidence="1 6" id="KW-0436">Ligase</keyword>
<evidence type="ECO:0000259" key="7">
    <source>
        <dbReference type="Pfam" id="PF01171"/>
    </source>
</evidence>
<dbReference type="EMBL" id="WHUT02000012">
    <property type="protein sequence ID" value="NUB46150.1"/>
    <property type="molecule type" value="Genomic_DNA"/>
</dbReference>
<dbReference type="InterPro" id="IPR012094">
    <property type="entry name" value="tRNA_Ile_lys_synt"/>
</dbReference>
<dbReference type="GO" id="GO:0005737">
    <property type="term" value="C:cytoplasm"/>
    <property type="evidence" value="ECO:0007669"/>
    <property type="project" value="UniProtKB-SubCell"/>
</dbReference>
<dbReference type="GO" id="GO:0005524">
    <property type="term" value="F:ATP binding"/>
    <property type="evidence" value="ECO:0007669"/>
    <property type="project" value="UniProtKB-UniRule"/>
</dbReference>
<keyword evidence="3 6" id="KW-0547">Nucleotide-binding</keyword>
<evidence type="ECO:0000256" key="4">
    <source>
        <dbReference type="ARBA" id="ARBA00022840"/>
    </source>
</evidence>
<evidence type="ECO:0000313" key="8">
    <source>
        <dbReference type="EMBL" id="NUB46150.1"/>
    </source>
</evidence>
<evidence type="ECO:0000256" key="6">
    <source>
        <dbReference type="HAMAP-Rule" id="MF_01161"/>
    </source>
</evidence>
<comment type="caution">
    <text evidence="8">The sequence shown here is derived from an EMBL/GenBank/DDBJ whole genome shotgun (WGS) entry which is preliminary data.</text>
</comment>
<dbReference type="InterPro" id="IPR011063">
    <property type="entry name" value="TilS/TtcA_N"/>
</dbReference>
<dbReference type="PANTHER" id="PTHR43033">
    <property type="entry name" value="TRNA(ILE)-LYSIDINE SYNTHASE-RELATED"/>
    <property type="match status" value="1"/>
</dbReference>
<comment type="catalytic activity">
    <reaction evidence="5 6">
        <text>cytidine(34) in tRNA(Ile2) + L-lysine + ATP = lysidine(34) in tRNA(Ile2) + AMP + diphosphate + H(+)</text>
        <dbReference type="Rhea" id="RHEA:43744"/>
        <dbReference type="Rhea" id="RHEA-COMP:10625"/>
        <dbReference type="Rhea" id="RHEA-COMP:10670"/>
        <dbReference type="ChEBI" id="CHEBI:15378"/>
        <dbReference type="ChEBI" id="CHEBI:30616"/>
        <dbReference type="ChEBI" id="CHEBI:32551"/>
        <dbReference type="ChEBI" id="CHEBI:33019"/>
        <dbReference type="ChEBI" id="CHEBI:82748"/>
        <dbReference type="ChEBI" id="CHEBI:83665"/>
        <dbReference type="ChEBI" id="CHEBI:456215"/>
        <dbReference type="EC" id="6.3.4.19"/>
    </reaction>
</comment>
<keyword evidence="9" id="KW-1185">Reference proteome</keyword>
<organism evidence="8 9">
    <name type="scientific">Fertoeibacter niger</name>
    <dbReference type="NCBI Taxonomy" id="2656921"/>
    <lineage>
        <taxon>Bacteria</taxon>
        <taxon>Pseudomonadati</taxon>
        <taxon>Pseudomonadota</taxon>
        <taxon>Alphaproteobacteria</taxon>
        <taxon>Rhodobacterales</taxon>
        <taxon>Paracoccaceae</taxon>
        <taxon>Fertoeibacter</taxon>
    </lineage>
</organism>
<dbReference type="Pfam" id="PF01171">
    <property type="entry name" value="ATP_bind_3"/>
    <property type="match status" value="1"/>
</dbReference>
<comment type="domain">
    <text evidence="6">The N-terminal region contains the highly conserved SGGXDS motif, predicted to be a P-loop motif involved in ATP binding.</text>
</comment>
<comment type="function">
    <text evidence="6">Ligates lysine onto the cytidine present at position 34 of the AUA codon-specific tRNA(Ile) that contains the anticodon CAU, in an ATP-dependent manner. Cytidine is converted to lysidine, thus changing the amino acid specificity of the tRNA from methionine to isoleucine.</text>
</comment>
<evidence type="ECO:0000256" key="5">
    <source>
        <dbReference type="ARBA" id="ARBA00048539"/>
    </source>
</evidence>
<proteinExistence type="inferred from homology"/>
<sequence>MPVKGDWPLDQGRDVDLLLAARDAFPTQGHETVAVAVSGGGDSIALLHLMHRAAPHAGCSVCAMTVDHGLRAESAAEADGVARFCATLGIAHRTLRWDHGAIAGNLMDEARKARKRLMADWAAAHGISRIALGHTADDAAETFLMGLARASGLDGLAGMRHLWREDGVQWVRPLLGHSRAELRNYLRRHGISWVDDPTNEDDTYTRIKARRALVALAPLGITVKSLTQTMENLSLARHALRDTLHAAVRAHVTVSAAGAVEIGRAAFDALPIDLQRRFLQAAIGWLSGDVYPPRSAKQATLVLALRQGRDATLNGCRFRSTSDAIQILREPKAVASLTGDTVALWDNRWRLDGPHAPGLVVRALGTDGLGQCKDWRHTGLSRDVLLVTPGVWQGETLLAAPLAGLENGWKARIVAPFASFVLSH</sequence>
<dbReference type="RefSeq" id="WP_174539954.1">
    <property type="nucleotide sequence ID" value="NZ_WHUT02000012.1"/>
</dbReference>
<evidence type="ECO:0000256" key="2">
    <source>
        <dbReference type="ARBA" id="ARBA00022694"/>
    </source>
</evidence>
<dbReference type="Gene3D" id="3.40.50.620">
    <property type="entry name" value="HUPs"/>
    <property type="match status" value="1"/>
</dbReference>
<accession>A0A8X8H2W3</accession>
<comment type="subcellular location">
    <subcellularLocation>
        <location evidence="6">Cytoplasm</location>
    </subcellularLocation>
</comment>
<dbReference type="CDD" id="cd01992">
    <property type="entry name" value="TilS_N"/>
    <property type="match status" value="1"/>
</dbReference>
<dbReference type="HAMAP" id="MF_01161">
    <property type="entry name" value="tRNA_Ile_lys_synt"/>
    <property type="match status" value="1"/>
</dbReference>
<feature type="domain" description="tRNA(Ile)-lysidine/2-thiocytidine synthase N-terminal" evidence="7">
    <location>
        <begin position="33"/>
        <end position="211"/>
    </location>
</feature>
<reference evidence="8" key="1">
    <citation type="submission" date="2020-05" db="EMBL/GenBank/DDBJ databases">
        <title>Fertoebacter nigrum gen. nov., sp. nov., a new member of the family Rhodobacteraceae.</title>
        <authorList>
            <person name="Szuroczki S."/>
            <person name="Abbaszade G."/>
            <person name="Buni D."/>
            <person name="Schumann P."/>
            <person name="Toth E."/>
        </authorList>
    </citation>
    <scope>NUCLEOTIDE SEQUENCE</scope>
    <source>
        <strain evidence="8">RG-N-1a</strain>
    </source>
</reference>
<protein>
    <recommendedName>
        <fullName evidence="6">tRNA(Ile)-lysidine synthase</fullName>
        <ecNumber evidence="6">6.3.4.19</ecNumber>
    </recommendedName>
    <alternativeName>
        <fullName evidence="6">tRNA(Ile)-2-lysyl-cytidine synthase</fullName>
    </alternativeName>
    <alternativeName>
        <fullName evidence="6">tRNA(Ile)-lysidine synthetase</fullName>
    </alternativeName>
</protein>
<evidence type="ECO:0000313" key="9">
    <source>
        <dbReference type="Proteomes" id="UP000484076"/>
    </source>
</evidence>
<dbReference type="PANTHER" id="PTHR43033:SF1">
    <property type="entry name" value="TRNA(ILE)-LYSIDINE SYNTHASE-RELATED"/>
    <property type="match status" value="1"/>
</dbReference>
<dbReference type="SUPFAM" id="SSF52402">
    <property type="entry name" value="Adenine nucleotide alpha hydrolases-like"/>
    <property type="match status" value="1"/>
</dbReference>
<evidence type="ECO:0000256" key="3">
    <source>
        <dbReference type="ARBA" id="ARBA00022741"/>
    </source>
</evidence>
<dbReference type="NCBIfam" id="TIGR02432">
    <property type="entry name" value="lysidine_TilS_N"/>
    <property type="match status" value="1"/>
</dbReference>
<dbReference type="InterPro" id="IPR014729">
    <property type="entry name" value="Rossmann-like_a/b/a_fold"/>
</dbReference>
<comment type="similarity">
    <text evidence="6">Belongs to the tRNA(Ile)-lysidine synthase family.</text>
</comment>
<gene>
    <name evidence="6 8" type="primary">tilS</name>
    <name evidence="8" type="ORF">GEU84_017285</name>
</gene>
<keyword evidence="4 6" id="KW-0067">ATP-binding</keyword>
<keyword evidence="2 6" id="KW-0819">tRNA processing</keyword>
<dbReference type="GO" id="GO:0006400">
    <property type="term" value="P:tRNA modification"/>
    <property type="evidence" value="ECO:0007669"/>
    <property type="project" value="UniProtKB-UniRule"/>
</dbReference>
<evidence type="ECO:0000256" key="1">
    <source>
        <dbReference type="ARBA" id="ARBA00022598"/>
    </source>
</evidence>